<evidence type="ECO:0000313" key="1">
    <source>
        <dbReference type="EMBL" id="KAJ8006386.1"/>
    </source>
</evidence>
<dbReference type="Proteomes" id="UP001157502">
    <property type="component" value="Chromosome 10"/>
</dbReference>
<name>A0ACC2GRU6_DALPE</name>
<keyword evidence="2" id="KW-1185">Reference proteome</keyword>
<organism evidence="1 2">
    <name type="scientific">Dallia pectoralis</name>
    <name type="common">Alaska blackfish</name>
    <dbReference type="NCBI Taxonomy" id="75939"/>
    <lineage>
        <taxon>Eukaryota</taxon>
        <taxon>Metazoa</taxon>
        <taxon>Chordata</taxon>
        <taxon>Craniata</taxon>
        <taxon>Vertebrata</taxon>
        <taxon>Euteleostomi</taxon>
        <taxon>Actinopterygii</taxon>
        <taxon>Neopterygii</taxon>
        <taxon>Teleostei</taxon>
        <taxon>Protacanthopterygii</taxon>
        <taxon>Esociformes</taxon>
        <taxon>Umbridae</taxon>
        <taxon>Dallia</taxon>
    </lineage>
</organism>
<reference evidence="1" key="1">
    <citation type="submission" date="2021-05" db="EMBL/GenBank/DDBJ databases">
        <authorList>
            <person name="Pan Q."/>
            <person name="Jouanno E."/>
            <person name="Zahm M."/>
            <person name="Klopp C."/>
            <person name="Cabau C."/>
            <person name="Louis A."/>
            <person name="Berthelot C."/>
            <person name="Parey E."/>
            <person name="Roest Crollius H."/>
            <person name="Montfort J."/>
            <person name="Robinson-Rechavi M."/>
            <person name="Bouchez O."/>
            <person name="Lampietro C."/>
            <person name="Lopez Roques C."/>
            <person name="Donnadieu C."/>
            <person name="Postlethwait J."/>
            <person name="Bobe J."/>
            <person name="Dillon D."/>
            <person name="Chandos A."/>
            <person name="von Hippel F."/>
            <person name="Guiguen Y."/>
        </authorList>
    </citation>
    <scope>NUCLEOTIDE SEQUENCE</scope>
    <source>
        <strain evidence="1">YG-Jan2019</strain>
    </source>
</reference>
<evidence type="ECO:0000313" key="2">
    <source>
        <dbReference type="Proteomes" id="UP001157502"/>
    </source>
</evidence>
<gene>
    <name evidence="1" type="ORF">DPEC_G00134680</name>
</gene>
<protein>
    <submittedName>
        <fullName evidence="1">Uncharacterized protein</fullName>
    </submittedName>
</protein>
<dbReference type="EMBL" id="CM055737">
    <property type="protein sequence ID" value="KAJ8006386.1"/>
    <property type="molecule type" value="Genomic_DNA"/>
</dbReference>
<proteinExistence type="predicted"/>
<accession>A0ACC2GRU6</accession>
<comment type="caution">
    <text evidence="1">The sequence shown here is derived from an EMBL/GenBank/DDBJ whole genome shotgun (WGS) entry which is preliminary data.</text>
</comment>
<sequence length="166" mass="18696">MGQRNPPVIRLQPTYILHHSRYHCHLQEGRWWCSLAARDTSTREEKEFEREKTKAGWERSTPRLPPPRVRTPTFASFPVESENWTLEGAGRHSVPRLAAVIRGIHCTAPCYSLGSGVPLVTPPGARLPRPRTPVAQTVAGLQRQTDGAPLDQRVSRVLYIAEGFTR</sequence>